<name>A0A7R8X7B6_9CRUS</name>
<dbReference type="OrthoDB" id="6630583at2759"/>
<feature type="chain" id="PRO_5036209046" evidence="2">
    <location>
        <begin position="19"/>
        <end position="129"/>
    </location>
</feature>
<dbReference type="EMBL" id="LR900219">
    <property type="protein sequence ID" value="CAD7244750.1"/>
    <property type="molecule type" value="Genomic_DNA"/>
</dbReference>
<reference evidence="3" key="1">
    <citation type="submission" date="2020-11" db="EMBL/GenBank/DDBJ databases">
        <authorList>
            <person name="Tran Van P."/>
        </authorList>
    </citation>
    <scope>NUCLEOTIDE SEQUENCE</scope>
</reference>
<sequence length="129" mass="14537">MGILWTALSVALGLEIRGEIIRGLPCVKMLNQLLCTRPGNTYPAQQIERFIDENKALIRRMYGEFVAPGDIFSFRGKRSATEEFFWPLDSSVAEDDKNSTGSSKRVKRARPPPETFSSATDSKRYQPAH</sequence>
<evidence type="ECO:0000313" key="3">
    <source>
        <dbReference type="EMBL" id="CAD7244750.1"/>
    </source>
</evidence>
<feature type="signal peptide" evidence="2">
    <location>
        <begin position="1"/>
        <end position="18"/>
    </location>
</feature>
<evidence type="ECO:0000313" key="4">
    <source>
        <dbReference type="Proteomes" id="UP000677054"/>
    </source>
</evidence>
<feature type="region of interest" description="Disordered" evidence="1">
    <location>
        <begin position="92"/>
        <end position="129"/>
    </location>
</feature>
<protein>
    <submittedName>
        <fullName evidence="3">Uncharacterized protein</fullName>
    </submittedName>
</protein>
<organism evidence="3">
    <name type="scientific">Darwinula stevensoni</name>
    <dbReference type="NCBI Taxonomy" id="69355"/>
    <lineage>
        <taxon>Eukaryota</taxon>
        <taxon>Metazoa</taxon>
        <taxon>Ecdysozoa</taxon>
        <taxon>Arthropoda</taxon>
        <taxon>Crustacea</taxon>
        <taxon>Oligostraca</taxon>
        <taxon>Ostracoda</taxon>
        <taxon>Podocopa</taxon>
        <taxon>Podocopida</taxon>
        <taxon>Darwinulocopina</taxon>
        <taxon>Darwinuloidea</taxon>
        <taxon>Darwinulidae</taxon>
        <taxon>Darwinula</taxon>
    </lineage>
</organism>
<keyword evidence="4" id="KW-1185">Reference proteome</keyword>
<dbReference type="AlphaFoldDB" id="A0A7R8X7B6"/>
<dbReference type="EMBL" id="CAJPEV010000702">
    <property type="protein sequence ID" value="CAG0887750.1"/>
    <property type="molecule type" value="Genomic_DNA"/>
</dbReference>
<evidence type="ECO:0000256" key="2">
    <source>
        <dbReference type="SAM" id="SignalP"/>
    </source>
</evidence>
<proteinExistence type="predicted"/>
<dbReference type="Proteomes" id="UP000677054">
    <property type="component" value="Unassembled WGS sequence"/>
</dbReference>
<gene>
    <name evidence="3" type="ORF">DSTB1V02_LOCUS4637</name>
</gene>
<keyword evidence="2" id="KW-0732">Signal</keyword>
<accession>A0A7R8X7B6</accession>
<evidence type="ECO:0000256" key="1">
    <source>
        <dbReference type="SAM" id="MobiDB-lite"/>
    </source>
</evidence>